<feature type="transmembrane region" description="Helical" evidence="7">
    <location>
        <begin position="297"/>
        <end position="315"/>
    </location>
</feature>
<reference evidence="8" key="1">
    <citation type="journal article" date="2021" name="Nat. Commun.">
        <title>Genetic determinants of endophytism in the Arabidopsis root mycobiome.</title>
        <authorList>
            <person name="Mesny F."/>
            <person name="Miyauchi S."/>
            <person name="Thiergart T."/>
            <person name="Pickel B."/>
            <person name="Atanasova L."/>
            <person name="Karlsson M."/>
            <person name="Huettel B."/>
            <person name="Barry K.W."/>
            <person name="Haridas S."/>
            <person name="Chen C."/>
            <person name="Bauer D."/>
            <person name="Andreopoulos W."/>
            <person name="Pangilinan J."/>
            <person name="LaButti K."/>
            <person name="Riley R."/>
            <person name="Lipzen A."/>
            <person name="Clum A."/>
            <person name="Drula E."/>
            <person name="Henrissat B."/>
            <person name="Kohler A."/>
            <person name="Grigoriev I.V."/>
            <person name="Martin F.M."/>
            <person name="Hacquard S."/>
        </authorList>
    </citation>
    <scope>NUCLEOTIDE SEQUENCE</scope>
    <source>
        <strain evidence="8">MPI-CAGE-CH-0243</strain>
    </source>
</reference>
<feature type="transmembrane region" description="Helical" evidence="7">
    <location>
        <begin position="91"/>
        <end position="111"/>
    </location>
</feature>
<evidence type="ECO:0000256" key="1">
    <source>
        <dbReference type="ARBA" id="ARBA00004141"/>
    </source>
</evidence>
<feature type="transmembrane region" description="Helical" evidence="7">
    <location>
        <begin position="179"/>
        <end position="195"/>
    </location>
</feature>
<dbReference type="EMBL" id="JAGMWT010000002">
    <property type="protein sequence ID" value="KAH7135230.1"/>
    <property type="molecule type" value="Genomic_DNA"/>
</dbReference>
<evidence type="ECO:0000313" key="9">
    <source>
        <dbReference type="Proteomes" id="UP000700596"/>
    </source>
</evidence>
<sequence length="575" mass="63912">MSPIFTTTTVCTHEDNITEHDGPSKLQDIEAVDSSQPAGVQQMQAITMVWNKKWLILAFALIWLISFTDSLQQQANYTWTPFVTSSFLKHGLTGITTIVANIVGGVSKLPLAKFIDLVGRPQGFLVCLSSVIMALILMAVCQNVQTYAAAQVFYWAGMNGITTVLNIFIADTSTMRNRAILFAFASTPYICNTFAGPELGQLFMKYSTWRWGYGAFAIITPIMCIPFWTIFFIMSRRADKKGVITKEKVKRTIREVIMFWCIEFDVVGIILICGGFSIFLLPFSLAGYQQDGWESPMIIAMIVWGLVLLTAFAAWERFLAPKSFFPFHLMKDRSVIGAALLGANTWLAFYSFKMYYSSYLQVVFQLSIAKAGYVTNIYNIVSCTWALIISLAFKHTDRFKWGAVIAVPIQILMTALMIRFRQPGTPIGLLVMVEVFCAIAGGTTVMVEQLSVMSAVPHENIAVGLALTGMITLVGGAIGQSISAAMWTQIVPHRIEKYLPADMKSQAHDIYGSLPYQLALPWGSSARQAVVQAYADVQLLMVITGTCALLPCLLWTMMLKNYKLSEHPSRKGVVW</sequence>
<evidence type="ECO:0000256" key="7">
    <source>
        <dbReference type="SAM" id="Phobius"/>
    </source>
</evidence>
<keyword evidence="4 7" id="KW-0812">Transmembrane</keyword>
<feature type="transmembrane region" description="Helical" evidence="7">
    <location>
        <begin position="54"/>
        <end position="71"/>
    </location>
</feature>
<evidence type="ECO:0000313" key="8">
    <source>
        <dbReference type="EMBL" id="KAH7135230.1"/>
    </source>
</evidence>
<comment type="subcellular location">
    <subcellularLocation>
        <location evidence="1">Membrane</location>
        <topology evidence="1">Multi-pass membrane protein</topology>
    </subcellularLocation>
</comment>
<evidence type="ECO:0000256" key="3">
    <source>
        <dbReference type="ARBA" id="ARBA00022448"/>
    </source>
</evidence>
<evidence type="ECO:0000256" key="4">
    <source>
        <dbReference type="ARBA" id="ARBA00022692"/>
    </source>
</evidence>
<evidence type="ECO:0000256" key="2">
    <source>
        <dbReference type="ARBA" id="ARBA00008335"/>
    </source>
</evidence>
<organism evidence="8 9">
    <name type="scientific">Dendryphion nanum</name>
    <dbReference type="NCBI Taxonomy" id="256645"/>
    <lineage>
        <taxon>Eukaryota</taxon>
        <taxon>Fungi</taxon>
        <taxon>Dikarya</taxon>
        <taxon>Ascomycota</taxon>
        <taxon>Pezizomycotina</taxon>
        <taxon>Dothideomycetes</taxon>
        <taxon>Pleosporomycetidae</taxon>
        <taxon>Pleosporales</taxon>
        <taxon>Torulaceae</taxon>
        <taxon>Dendryphion</taxon>
    </lineage>
</organism>
<keyword evidence="9" id="KW-1185">Reference proteome</keyword>
<dbReference type="InterPro" id="IPR011701">
    <property type="entry name" value="MFS"/>
</dbReference>
<dbReference type="Proteomes" id="UP000700596">
    <property type="component" value="Unassembled WGS sequence"/>
</dbReference>
<accession>A0A9P9IY42</accession>
<feature type="transmembrane region" description="Helical" evidence="7">
    <location>
        <begin position="152"/>
        <end position="170"/>
    </location>
</feature>
<evidence type="ECO:0000256" key="5">
    <source>
        <dbReference type="ARBA" id="ARBA00022989"/>
    </source>
</evidence>
<gene>
    <name evidence="8" type="ORF">B0J11DRAFT_478816</name>
</gene>
<feature type="transmembrane region" description="Helical" evidence="7">
    <location>
        <begin position="335"/>
        <end position="356"/>
    </location>
</feature>
<evidence type="ECO:0000256" key="6">
    <source>
        <dbReference type="ARBA" id="ARBA00023136"/>
    </source>
</evidence>
<dbReference type="GO" id="GO:0022857">
    <property type="term" value="F:transmembrane transporter activity"/>
    <property type="evidence" value="ECO:0007669"/>
    <property type="project" value="InterPro"/>
</dbReference>
<feature type="transmembrane region" description="Helical" evidence="7">
    <location>
        <begin position="459"/>
        <end position="478"/>
    </location>
</feature>
<keyword evidence="5 7" id="KW-1133">Transmembrane helix</keyword>
<comment type="similarity">
    <text evidence="2">Belongs to the major facilitator superfamily.</text>
</comment>
<feature type="transmembrane region" description="Helical" evidence="7">
    <location>
        <begin position="215"/>
        <end position="235"/>
    </location>
</feature>
<keyword evidence="3" id="KW-0813">Transport</keyword>
<dbReference type="GO" id="GO:0005886">
    <property type="term" value="C:plasma membrane"/>
    <property type="evidence" value="ECO:0007669"/>
    <property type="project" value="TreeGrafter"/>
</dbReference>
<dbReference type="FunFam" id="1.20.1250.20:FF:000284">
    <property type="entry name" value="Siderophore iron transporter mirB"/>
    <property type="match status" value="1"/>
</dbReference>
<feature type="transmembrane region" description="Helical" evidence="7">
    <location>
        <begin position="426"/>
        <end position="447"/>
    </location>
</feature>
<proteinExistence type="inferred from homology"/>
<keyword evidence="6 7" id="KW-0472">Membrane</keyword>
<dbReference type="AlphaFoldDB" id="A0A9P9IY42"/>
<dbReference type="SUPFAM" id="SSF103473">
    <property type="entry name" value="MFS general substrate transporter"/>
    <property type="match status" value="2"/>
</dbReference>
<feature type="transmembrane region" description="Helical" evidence="7">
    <location>
        <begin position="539"/>
        <end position="559"/>
    </location>
</feature>
<comment type="caution">
    <text evidence="8">The sequence shown here is derived from an EMBL/GenBank/DDBJ whole genome shotgun (WGS) entry which is preliminary data.</text>
</comment>
<feature type="transmembrane region" description="Helical" evidence="7">
    <location>
        <begin position="123"/>
        <end position="140"/>
    </location>
</feature>
<feature type="transmembrane region" description="Helical" evidence="7">
    <location>
        <begin position="376"/>
        <end position="394"/>
    </location>
</feature>
<dbReference type="Gene3D" id="1.20.1250.20">
    <property type="entry name" value="MFS general substrate transporter like domains"/>
    <property type="match status" value="2"/>
</dbReference>
<dbReference type="PANTHER" id="PTHR23501">
    <property type="entry name" value="MAJOR FACILITATOR SUPERFAMILY"/>
    <property type="match status" value="1"/>
</dbReference>
<protein>
    <submittedName>
        <fullName evidence="8">Siderophore iron transporter mirB</fullName>
    </submittedName>
</protein>
<feature type="transmembrane region" description="Helical" evidence="7">
    <location>
        <begin position="256"/>
        <end position="285"/>
    </location>
</feature>
<dbReference type="PANTHER" id="PTHR23501:SF107">
    <property type="entry name" value="TRANSPORTER, PUTATIVE (AFU_ORTHOLOGUE AFUA_7G04730)-RELATED"/>
    <property type="match status" value="1"/>
</dbReference>
<name>A0A9P9IY42_9PLEO</name>
<dbReference type="OrthoDB" id="4078873at2759"/>
<dbReference type="Pfam" id="PF07690">
    <property type="entry name" value="MFS_1"/>
    <property type="match status" value="1"/>
</dbReference>
<dbReference type="InterPro" id="IPR036259">
    <property type="entry name" value="MFS_trans_sf"/>
</dbReference>